<accession>A0A918T7W2</accession>
<feature type="chain" id="PRO_5038077810" description="Lipoprotein" evidence="2">
    <location>
        <begin position="36"/>
        <end position="154"/>
    </location>
</feature>
<comment type="caution">
    <text evidence="3">The sequence shown here is derived from an EMBL/GenBank/DDBJ whole genome shotgun (WGS) entry which is preliminary data.</text>
</comment>
<name>A0A918T7W2_9ACTN</name>
<protein>
    <recommendedName>
        <fullName evidence="5">Lipoprotein</fullName>
    </recommendedName>
</protein>
<evidence type="ECO:0000256" key="2">
    <source>
        <dbReference type="SAM" id="SignalP"/>
    </source>
</evidence>
<reference evidence="3" key="2">
    <citation type="submission" date="2020-09" db="EMBL/GenBank/DDBJ databases">
        <authorList>
            <person name="Sun Q."/>
            <person name="Ohkuma M."/>
        </authorList>
    </citation>
    <scope>NUCLEOTIDE SEQUENCE</scope>
    <source>
        <strain evidence="3">JCM 4518</strain>
    </source>
</reference>
<reference evidence="3" key="1">
    <citation type="journal article" date="2014" name="Int. J. Syst. Evol. Microbiol.">
        <title>Complete genome sequence of Corynebacterium casei LMG S-19264T (=DSM 44701T), isolated from a smear-ripened cheese.</title>
        <authorList>
            <consortium name="US DOE Joint Genome Institute (JGI-PGF)"/>
            <person name="Walter F."/>
            <person name="Albersmeier A."/>
            <person name="Kalinowski J."/>
            <person name="Ruckert C."/>
        </authorList>
    </citation>
    <scope>NUCLEOTIDE SEQUENCE</scope>
    <source>
        <strain evidence="3">JCM 4518</strain>
    </source>
</reference>
<dbReference type="AlphaFoldDB" id="A0A918T7W2"/>
<dbReference type="RefSeq" id="WP_229849997.1">
    <property type="nucleotide sequence ID" value="NZ_BMUL01000016.1"/>
</dbReference>
<proteinExistence type="predicted"/>
<keyword evidence="2" id="KW-0732">Signal</keyword>
<evidence type="ECO:0000256" key="1">
    <source>
        <dbReference type="SAM" id="MobiDB-lite"/>
    </source>
</evidence>
<organism evidence="3 4">
    <name type="scientific">Streptomyces termitum</name>
    <dbReference type="NCBI Taxonomy" id="67368"/>
    <lineage>
        <taxon>Bacteria</taxon>
        <taxon>Bacillati</taxon>
        <taxon>Actinomycetota</taxon>
        <taxon>Actinomycetes</taxon>
        <taxon>Kitasatosporales</taxon>
        <taxon>Streptomycetaceae</taxon>
        <taxon>Streptomyces</taxon>
    </lineage>
</organism>
<dbReference type="Proteomes" id="UP000644020">
    <property type="component" value="Unassembled WGS sequence"/>
</dbReference>
<feature type="signal peptide" evidence="2">
    <location>
        <begin position="1"/>
        <end position="35"/>
    </location>
</feature>
<feature type="region of interest" description="Disordered" evidence="1">
    <location>
        <begin position="125"/>
        <end position="154"/>
    </location>
</feature>
<dbReference type="PROSITE" id="PS51257">
    <property type="entry name" value="PROKAR_LIPOPROTEIN"/>
    <property type="match status" value="1"/>
</dbReference>
<evidence type="ECO:0008006" key="5">
    <source>
        <dbReference type="Google" id="ProtNLM"/>
    </source>
</evidence>
<gene>
    <name evidence="3" type="ORF">GCM10010305_51460</name>
</gene>
<dbReference type="EMBL" id="BMUL01000016">
    <property type="protein sequence ID" value="GHB01884.1"/>
    <property type="molecule type" value="Genomic_DNA"/>
</dbReference>
<evidence type="ECO:0000313" key="3">
    <source>
        <dbReference type="EMBL" id="GHB01884.1"/>
    </source>
</evidence>
<keyword evidence="4" id="KW-1185">Reference proteome</keyword>
<feature type="compositionally biased region" description="Polar residues" evidence="1">
    <location>
        <begin position="131"/>
        <end position="144"/>
    </location>
</feature>
<evidence type="ECO:0000313" key="4">
    <source>
        <dbReference type="Proteomes" id="UP000644020"/>
    </source>
</evidence>
<sequence>MPPRHLRRPGPSRPRRRGAAAAALLVLAAVTGCDAAKETAGDLVSSATAAVASAAQRKMDEIKDGVNATGDVRAGPTSTDGDRTVATITAANPKDTTVDYAVLVTFRDDGGNLLDTVVVTLDGVPPGGSKSGTARSNRTLSGPTTAEIGQALRH</sequence>